<name>A0A0A9CC11_ARUDO</name>
<evidence type="ECO:0000256" key="1">
    <source>
        <dbReference type="SAM" id="MobiDB-lite"/>
    </source>
</evidence>
<evidence type="ECO:0000313" key="2">
    <source>
        <dbReference type="EMBL" id="JAD71988.1"/>
    </source>
</evidence>
<sequence length="37" mass="3874">MASSLGATDGVERSRGEAKLCHHGAHAPGTKRTFACY</sequence>
<dbReference type="EMBL" id="GBRH01225907">
    <property type="protein sequence ID" value="JAD71988.1"/>
    <property type="molecule type" value="Transcribed_RNA"/>
</dbReference>
<dbReference type="AlphaFoldDB" id="A0A0A9CC11"/>
<proteinExistence type="predicted"/>
<feature type="compositionally biased region" description="Basic and acidic residues" evidence="1">
    <location>
        <begin position="10"/>
        <end position="20"/>
    </location>
</feature>
<organism evidence="2">
    <name type="scientific">Arundo donax</name>
    <name type="common">Giant reed</name>
    <name type="synonym">Donax arundinaceus</name>
    <dbReference type="NCBI Taxonomy" id="35708"/>
    <lineage>
        <taxon>Eukaryota</taxon>
        <taxon>Viridiplantae</taxon>
        <taxon>Streptophyta</taxon>
        <taxon>Embryophyta</taxon>
        <taxon>Tracheophyta</taxon>
        <taxon>Spermatophyta</taxon>
        <taxon>Magnoliopsida</taxon>
        <taxon>Liliopsida</taxon>
        <taxon>Poales</taxon>
        <taxon>Poaceae</taxon>
        <taxon>PACMAD clade</taxon>
        <taxon>Arundinoideae</taxon>
        <taxon>Arundineae</taxon>
        <taxon>Arundo</taxon>
    </lineage>
</organism>
<feature type="region of interest" description="Disordered" evidence="1">
    <location>
        <begin position="1"/>
        <end position="29"/>
    </location>
</feature>
<protein>
    <submittedName>
        <fullName evidence="2">Uncharacterized protein</fullName>
    </submittedName>
</protein>
<reference evidence="2" key="1">
    <citation type="submission" date="2014-09" db="EMBL/GenBank/DDBJ databases">
        <authorList>
            <person name="Magalhaes I.L.F."/>
            <person name="Oliveira U."/>
            <person name="Santos F.R."/>
            <person name="Vidigal T.H.D.A."/>
            <person name="Brescovit A.D."/>
            <person name="Santos A.J."/>
        </authorList>
    </citation>
    <scope>NUCLEOTIDE SEQUENCE</scope>
    <source>
        <tissue evidence="2">Shoot tissue taken approximately 20 cm above the soil surface</tissue>
    </source>
</reference>
<reference evidence="2" key="2">
    <citation type="journal article" date="2015" name="Data Brief">
        <title>Shoot transcriptome of the giant reed, Arundo donax.</title>
        <authorList>
            <person name="Barrero R.A."/>
            <person name="Guerrero F.D."/>
            <person name="Moolhuijzen P."/>
            <person name="Goolsby J.A."/>
            <person name="Tidwell J."/>
            <person name="Bellgard S.E."/>
            <person name="Bellgard M.I."/>
        </authorList>
    </citation>
    <scope>NUCLEOTIDE SEQUENCE</scope>
    <source>
        <tissue evidence="2">Shoot tissue taken approximately 20 cm above the soil surface</tissue>
    </source>
</reference>
<accession>A0A0A9CC11</accession>